<gene>
    <name evidence="14" type="ORF">SAMN05216605_12736</name>
</gene>
<dbReference type="GO" id="GO:0042597">
    <property type="term" value="C:periplasmic space"/>
    <property type="evidence" value="ECO:0007669"/>
    <property type="project" value="UniProtKB-SubCell"/>
</dbReference>
<name>A0A1G8T3K6_9PSED</name>
<dbReference type="CDD" id="cd01019">
    <property type="entry name" value="ZnuA"/>
    <property type="match status" value="1"/>
</dbReference>
<evidence type="ECO:0000256" key="9">
    <source>
        <dbReference type="ARBA" id="ARBA00022906"/>
    </source>
</evidence>
<evidence type="ECO:0000256" key="1">
    <source>
        <dbReference type="ARBA" id="ARBA00004418"/>
    </source>
</evidence>
<evidence type="ECO:0000256" key="5">
    <source>
        <dbReference type="ARBA" id="ARBA00022723"/>
    </source>
</evidence>
<keyword evidence="5" id="KW-0479">Metal-binding</keyword>
<dbReference type="STRING" id="89065.SAMN05216605_12736"/>
<dbReference type="Pfam" id="PF01297">
    <property type="entry name" value="ZnuA"/>
    <property type="match status" value="1"/>
</dbReference>
<evidence type="ECO:0000313" key="14">
    <source>
        <dbReference type="EMBL" id="SDJ36043.1"/>
    </source>
</evidence>
<dbReference type="GO" id="GO:0046872">
    <property type="term" value="F:metal ion binding"/>
    <property type="evidence" value="ECO:0007669"/>
    <property type="project" value="UniProtKB-KW"/>
</dbReference>
<dbReference type="PANTHER" id="PTHR42953">
    <property type="entry name" value="HIGH-AFFINITY ZINC UPTAKE SYSTEM PROTEIN ZNUA-RELATED"/>
    <property type="match status" value="1"/>
</dbReference>
<dbReference type="PANTHER" id="PTHR42953:SF3">
    <property type="entry name" value="HIGH-AFFINITY ZINC UPTAKE SYSTEM PROTEIN ZNUA"/>
    <property type="match status" value="1"/>
</dbReference>
<evidence type="ECO:0000256" key="10">
    <source>
        <dbReference type="ARBA" id="ARBA00023065"/>
    </source>
</evidence>
<dbReference type="InterPro" id="IPR035520">
    <property type="entry name" value="ZnuA"/>
</dbReference>
<proteinExistence type="inferred from homology"/>
<sequence>MSDAALPRLSSLLPAVTLTWLVAASAFAEPRVLTSIKPLQLIAAAVQDGVGTPDVLLPAGASPHHYTLRPSDLRQVKEADLVYWIGPDLEGFLPTVLEGRKGKSVAVQDMQGLHLRHFGEEHRHDDEPVGDQSEGHDAKEQATELQVDNHDQLHRPGALDAHLWLRPENARLIAKHMASDLALVDPGNAARYQANLDAFEQRLKTLDIKLKARLKPLEGKPFFVFHQAFDYFEEAYGLQHTGVFAINAEVPPGARHVAEMRERLKAAGPTCIFSEPPMRPRLAQTLSDGLPVHFAELDALGFGLKPLSNNYEQLLMNLSDGLAGCLDQL</sequence>
<protein>
    <recommendedName>
        <fullName evidence="3">High-affinity zinc uptake system protein ZnuA</fullName>
    </recommendedName>
</protein>
<dbReference type="EMBL" id="FNCO01000027">
    <property type="protein sequence ID" value="SDJ36043.1"/>
    <property type="molecule type" value="Genomic_DNA"/>
</dbReference>
<keyword evidence="6" id="KW-0732">Signal</keyword>
<evidence type="ECO:0000256" key="13">
    <source>
        <dbReference type="SAM" id="MobiDB-lite"/>
    </source>
</evidence>
<dbReference type="AlphaFoldDB" id="A0A1G8T3K6"/>
<dbReference type="GeneID" id="46429167"/>
<evidence type="ECO:0000256" key="7">
    <source>
        <dbReference type="ARBA" id="ARBA00022764"/>
    </source>
</evidence>
<dbReference type="Gene3D" id="3.40.50.1980">
    <property type="entry name" value="Nitrogenase molybdenum iron protein domain"/>
    <property type="match status" value="2"/>
</dbReference>
<dbReference type="OrthoDB" id="7346865at2"/>
<keyword evidence="10" id="KW-0406">Ion transport</keyword>
<evidence type="ECO:0000313" key="15">
    <source>
        <dbReference type="Proteomes" id="UP000182894"/>
    </source>
</evidence>
<keyword evidence="9" id="KW-0864">Zinc transport</keyword>
<dbReference type="InterPro" id="IPR050492">
    <property type="entry name" value="Bact_metal-bind_prot9"/>
</dbReference>
<evidence type="ECO:0000256" key="2">
    <source>
        <dbReference type="ARBA" id="ARBA00011028"/>
    </source>
</evidence>
<keyword evidence="11" id="KW-1015">Disulfide bond</keyword>
<comment type="subcellular location">
    <subcellularLocation>
        <location evidence="1">Periplasm</location>
    </subcellularLocation>
</comment>
<evidence type="ECO:0000256" key="3">
    <source>
        <dbReference type="ARBA" id="ARBA00015915"/>
    </source>
</evidence>
<dbReference type="RefSeq" id="WP_019821367.1">
    <property type="nucleotide sequence ID" value="NZ_FNCO01000027.1"/>
</dbReference>
<evidence type="ECO:0000256" key="4">
    <source>
        <dbReference type="ARBA" id="ARBA00022448"/>
    </source>
</evidence>
<evidence type="ECO:0000256" key="11">
    <source>
        <dbReference type="ARBA" id="ARBA00023157"/>
    </source>
</evidence>
<evidence type="ECO:0000256" key="12">
    <source>
        <dbReference type="ARBA" id="ARBA00045516"/>
    </source>
</evidence>
<keyword evidence="7" id="KW-0574">Periplasm</keyword>
<dbReference type="GO" id="GO:0006829">
    <property type="term" value="P:zinc ion transport"/>
    <property type="evidence" value="ECO:0007669"/>
    <property type="project" value="UniProtKB-KW"/>
</dbReference>
<dbReference type="Proteomes" id="UP000182894">
    <property type="component" value="Unassembled WGS sequence"/>
</dbReference>
<comment type="similarity">
    <text evidence="2">Belongs to the bacterial solute-binding protein 9 family.</text>
</comment>
<accession>A0A1G8T3K6</accession>
<feature type="region of interest" description="Disordered" evidence="13">
    <location>
        <begin position="121"/>
        <end position="144"/>
    </location>
</feature>
<keyword evidence="4" id="KW-0813">Transport</keyword>
<reference evidence="15" key="1">
    <citation type="submission" date="2016-10" db="EMBL/GenBank/DDBJ databases">
        <authorList>
            <person name="Varghese N."/>
            <person name="Submissions S."/>
        </authorList>
    </citation>
    <scope>NUCLEOTIDE SEQUENCE [LARGE SCALE GENOMIC DNA]</scope>
    <source>
        <strain evidence="15">ATCC 700689</strain>
    </source>
</reference>
<dbReference type="FunFam" id="3.40.50.1980:FF:000028">
    <property type="entry name" value="High-affinity zinc uptake system protein znuA"/>
    <property type="match status" value="1"/>
</dbReference>
<comment type="function">
    <text evidence="12">Part of the ATP-binding cassette (ABC) transport system ZnuABC involved in zinc import. Binds zinc with high affinity and specificity and delivers it to the membrane permease for translocation into the cytoplasm.</text>
</comment>
<dbReference type="SUPFAM" id="SSF53807">
    <property type="entry name" value="Helical backbone' metal receptor"/>
    <property type="match status" value="1"/>
</dbReference>
<dbReference type="NCBIfam" id="NF007091">
    <property type="entry name" value="PRK09545.1"/>
    <property type="match status" value="1"/>
</dbReference>
<organism evidence="14 15">
    <name type="scientific">Pseudomonas abietaniphila</name>
    <dbReference type="NCBI Taxonomy" id="89065"/>
    <lineage>
        <taxon>Bacteria</taxon>
        <taxon>Pseudomonadati</taxon>
        <taxon>Pseudomonadota</taxon>
        <taxon>Gammaproteobacteria</taxon>
        <taxon>Pseudomonadales</taxon>
        <taxon>Pseudomonadaceae</taxon>
        <taxon>Pseudomonas</taxon>
    </lineage>
</organism>
<keyword evidence="8" id="KW-0862">Zinc</keyword>
<evidence type="ECO:0000256" key="8">
    <source>
        <dbReference type="ARBA" id="ARBA00022833"/>
    </source>
</evidence>
<evidence type="ECO:0000256" key="6">
    <source>
        <dbReference type="ARBA" id="ARBA00022729"/>
    </source>
</evidence>
<dbReference type="InterPro" id="IPR006127">
    <property type="entry name" value="ZnuA-like"/>
</dbReference>
<keyword evidence="15" id="KW-1185">Reference proteome</keyword>